<proteinExistence type="inferred from homology"/>
<feature type="binding site" evidence="3">
    <location>
        <position position="382"/>
    </location>
    <ligand>
        <name>Zn(2+)</name>
        <dbReference type="ChEBI" id="CHEBI:29105"/>
        <label>2</label>
    </ligand>
</feature>
<dbReference type="SUPFAM" id="SSF55031">
    <property type="entry name" value="Bacterial exopeptidase dimerisation domain"/>
    <property type="match status" value="1"/>
</dbReference>
<keyword evidence="3" id="KW-0479">Metal-binding</keyword>
<evidence type="ECO:0000313" key="5">
    <source>
        <dbReference type="EMBL" id="AEH91573.1"/>
    </source>
</evidence>
<dbReference type="GO" id="GO:0016813">
    <property type="term" value="F:hydrolase activity, acting on carbon-nitrogen (but not peptide) bonds, in linear amidines"/>
    <property type="evidence" value="ECO:0007669"/>
    <property type="project" value="InterPro"/>
</dbReference>
<evidence type="ECO:0000256" key="2">
    <source>
        <dbReference type="ARBA" id="ARBA00022801"/>
    </source>
</evidence>
<dbReference type="HOGENOM" id="CLU_024588_6_0_9"/>
<dbReference type="InterPro" id="IPR036264">
    <property type="entry name" value="Bact_exopeptidase_dim_dom"/>
</dbReference>
<feature type="binding site" evidence="3">
    <location>
        <position position="80"/>
    </location>
    <ligand>
        <name>Zn(2+)</name>
        <dbReference type="ChEBI" id="CHEBI:29105"/>
        <label>1</label>
    </ligand>
</feature>
<protein>
    <submittedName>
        <fullName evidence="5">Putative allantoate deiminase</fullName>
    </submittedName>
</protein>
<dbReference type="Pfam" id="PF07687">
    <property type="entry name" value="M20_dimer"/>
    <property type="match status" value="1"/>
</dbReference>
<dbReference type="SUPFAM" id="SSF53187">
    <property type="entry name" value="Zn-dependent exopeptidases"/>
    <property type="match status" value="1"/>
</dbReference>
<comment type="similarity">
    <text evidence="1">Belongs to the peptidase M20 family.</text>
</comment>
<dbReference type="NCBIfam" id="NF006771">
    <property type="entry name" value="PRK09290.1-5"/>
    <property type="match status" value="1"/>
</dbReference>
<dbReference type="GO" id="GO:0046872">
    <property type="term" value="F:metal ion binding"/>
    <property type="evidence" value="ECO:0007669"/>
    <property type="project" value="UniProtKB-KW"/>
</dbReference>
<keyword evidence="2" id="KW-0378">Hydrolase</keyword>
<dbReference type="PATRIC" id="fig|1030009.3.peg.557"/>
<evidence type="ECO:0000313" key="6">
    <source>
        <dbReference type="Proteomes" id="UP000000486"/>
    </source>
</evidence>
<name>A0A0E0UTW9_LISMM</name>
<dbReference type="Gene3D" id="3.40.630.10">
    <property type="entry name" value="Zn peptidases"/>
    <property type="match status" value="1"/>
</dbReference>
<feature type="domain" description="Peptidase M20 dimerisation" evidence="4">
    <location>
        <begin position="213"/>
        <end position="313"/>
    </location>
</feature>
<dbReference type="AlphaFoldDB" id="A0A0E0UTW9"/>
<evidence type="ECO:0000259" key="4">
    <source>
        <dbReference type="Pfam" id="PF07687"/>
    </source>
</evidence>
<reference evidence="5 6" key="1">
    <citation type="journal article" date="2011" name="J. Bacteriol.">
        <title>Genome sequence of the nonpathogenic Listeria monocytogenes serovar 4a strain M7.</title>
        <authorList>
            <person name="Chen J."/>
            <person name="Xia Y."/>
            <person name="Cheng C."/>
            <person name="Fang C."/>
            <person name="Shan Y."/>
            <person name="Jin G."/>
            <person name="Fang W."/>
        </authorList>
    </citation>
    <scope>NUCLEOTIDE SEQUENCE [LARGE SCALE GENOMIC DNA]</scope>
    <source>
        <strain evidence="5 6">M7</strain>
    </source>
</reference>
<evidence type="ECO:0000256" key="1">
    <source>
        <dbReference type="ARBA" id="ARBA00006153"/>
    </source>
</evidence>
<feature type="binding site" evidence="3">
    <location>
        <position position="91"/>
    </location>
    <ligand>
        <name>Zn(2+)</name>
        <dbReference type="ChEBI" id="CHEBI:29105"/>
        <label>1</label>
    </ligand>
</feature>
<accession>A0A0E0UTW9</accession>
<feature type="binding site" evidence="3">
    <location>
        <position position="91"/>
    </location>
    <ligand>
        <name>Zn(2+)</name>
        <dbReference type="ChEBI" id="CHEBI:29105"/>
        <label>2</label>
    </ligand>
</feature>
<sequence>MQTNLERIKKHIENLDRYTATPGQGTTRLTYSKEDLGARNYLKQEMAKVGLTVSEDAIGNIYGRLEGDNPDLPAVIVGSHFDSVPNGGAFDGPAGVITGLEVASVFHEQQRKPHFPLEIIAMVEEEGSRFGAGLLASRTITGKVTKEMLHEMKDIDGITAAEAMAKVGFDANQVVTAIRTKESVKAFIELHIEQGPVLENANEDVALVDTVVGLTEIKVTVKGQAGHAGTTPMLDRKDALITAVEILGQLPELAIQEGGGTVLTVGKLNVYPNGANVIPDKVVFTVDIRAKDEIHVQNTLTKTKEIIQSAEKNGITCEIEDMLYEPPTHLSKEIHQALTESADQLGLKYRTMVSGAGHDAMIFAGLTEVGLIFVPSHNGISHAPEEWTDYDKLQKGIEVVLETVKKWTEESANESENKTSSFK</sequence>
<dbReference type="Gene3D" id="3.30.70.360">
    <property type="match status" value="1"/>
</dbReference>
<dbReference type="KEGG" id="lmq:LMM7_0567"/>
<dbReference type="RefSeq" id="WP_012581870.1">
    <property type="nucleotide sequence ID" value="NC_017537.1"/>
</dbReference>
<dbReference type="PANTHER" id="PTHR32494:SF5">
    <property type="entry name" value="ALLANTOATE AMIDOHYDROLASE"/>
    <property type="match status" value="1"/>
</dbReference>
<dbReference type="CDD" id="cd03884">
    <property type="entry name" value="M20_bAS"/>
    <property type="match status" value="1"/>
</dbReference>
<dbReference type="NCBIfam" id="TIGR01879">
    <property type="entry name" value="hydantase"/>
    <property type="match status" value="1"/>
</dbReference>
<feature type="binding site" evidence="3">
    <location>
        <position position="126"/>
    </location>
    <ligand>
        <name>Zn(2+)</name>
        <dbReference type="ChEBI" id="CHEBI:29105"/>
        <label>2</label>
    </ligand>
</feature>
<evidence type="ECO:0000256" key="3">
    <source>
        <dbReference type="PIRSR" id="PIRSR001235-1"/>
    </source>
</evidence>
<gene>
    <name evidence="5" type="primary">allC</name>
    <name evidence="5" type="ordered locus">LMM7_0567</name>
</gene>
<dbReference type="InterPro" id="IPR011650">
    <property type="entry name" value="Peptidase_M20_dimer"/>
</dbReference>
<comment type="cofactor">
    <cofactor evidence="3">
        <name>Zn(2+)</name>
        <dbReference type="ChEBI" id="CHEBI:29105"/>
    </cofactor>
    <text evidence="3">Binds 2 Zn(2+) ions per subunit.</text>
</comment>
<dbReference type="InterPro" id="IPR002933">
    <property type="entry name" value="Peptidase_M20"/>
</dbReference>
<keyword evidence="3" id="KW-0862">Zinc</keyword>
<dbReference type="InterPro" id="IPR010158">
    <property type="entry name" value="Amidase_Cbmase"/>
</dbReference>
<dbReference type="Pfam" id="PF01546">
    <property type="entry name" value="Peptidase_M20"/>
    <property type="match status" value="1"/>
</dbReference>
<feature type="binding site" evidence="3">
    <location>
        <position position="191"/>
    </location>
    <ligand>
        <name>Zn(2+)</name>
        <dbReference type="ChEBI" id="CHEBI:29105"/>
        <label>1</label>
    </ligand>
</feature>
<dbReference type="Proteomes" id="UP000000486">
    <property type="component" value="Chromosome"/>
</dbReference>
<dbReference type="EMBL" id="CP002816">
    <property type="protein sequence ID" value="AEH91573.1"/>
    <property type="molecule type" value="Genomic_DNA"/>
</dbReference>
<dbReference type="PIRSF" id="PIRSF001235">
    <property type="entry name" value="Amidase_carbamoylase"/>
    <property type="match status" value="1"/>
</dbReference>
<dbReference type="PANTHER" id="PTHR32494">
    <property type="entry name" value="ALLANTOATE DEIMINASE-RELATED"/>
    <property type="match status" value="1"/>
</dbReference>
<organism evidence="5 6">
    <name type="scientific">Listeria monocytogenes serotype 4a (strain M7)</name>
    <dbReference type="NCBI Taxonomy" id="1030009"/>
    <lineage>
        <taxon>Bacteria</taxon>
        <taxon>Bacillati</taxon>
        <taxon>Bacillota</taxon>
        <taxon>Bacilli</taxon>
        <taxon>Bacillales</taxon>
        <taxon>Listeriaceae</taxon>
        <taxon>Listeria</taxon>
    </lineage>
</organism>